<dbReference type="InterPro" id="IPR018060">
    <property type="entry name" value="HTH_AraC"/>
</dbReference>
<proteinExistence type="predicted"/>
<dbReference type="SMART" id="SM00342">
    <property type="entry name" value="HTH_ARAC"/>
    <property type="match status" value="1"/>
</dbReference>
<dbReference type="PROSITE" id="PS01124">
    <property type="entry name" value="HTH_ARAC_FAMILY_2"/>
    <property type="match status" value="1"/>
</dbReference>
<evidence type="ECO:0000313" key="6">
    <source>
        <dbReference type="Proteomes" id="UP001165652"/>
    </source>
</evidence>
<dbReference type="Pfam" id="PF12833">
    <property type="entry name" value="HTH_18"/>
    <property type="match status" value="1"/>
</dbReference>
<keyword evidence="2" id="KW-0238">DNA-binding</keyword>
<reference evidence="5" key="2">
    <citation type="submission" date="2023-02" db="EMBL/GenBank/DDBJ databases">
        <authorList>
            <person name="Rayyan A."/>
            <person name="Meyer T."/>
            <person name="Kyndt J.A."/>
        </authorList>
    </citation>
    <scope>NUCLEOTIDE SEQUENCE</scope>
    <source>
        <strain evidence="5">DSM 9987</strain>
    </source>
</reference>
<dbReference type="Gene3D" id="1.10.10.60">
    <property type="entry name" value="Homeodomain-like"/>
    <property type="match status" value="1"/>
</dbReference>
<dbReference type="Proteomes" id="UP001165652">
    <property type="component" value="Unassembled WGS sequence"/>
</dbReference>
<evidence type="ECO:0000256" key="2">
    <source>
        <dbReference type="ARBA" id="ARBA00023125"/>
    </source>
</evidence>
<evidence type="ECO:0000256" key="1">
    <source>
        <dbReference type="ARBA" id="ARBA00023015"/>
    </source>
</evidence>
<protein>
    <submittedName>
        <fullName evidence="5">AraC family transcriptional regulator</fullName>
    </submittedName>
</protein>
<comment type="caution">
    <text evidence="5">The sequence shown here is derived from an EMBL/GenBank/DDBJ whole genome shotgun (WGS) entry which is preliminary data.</text>
</comment>
<name>A0ABT5J972_RHOTP</name>
<sequence length="327" mass="35788">MLDRFKFLTTSSFDEHRARAKEIIPEIVRLDPERAGPFRCDVTGFTFDTTADCTGIFSVQQTSAMSLVADPSTGVRLVIPTTSSFEIVHGRTVRSLAAAGIAGLLPVDELALRLTAGHHICASANRSRVDAAVRLFECDAEADTILGRFFLEPGLPGLQLLADHVRRAIATLDDSPKAVIDLPAFRAAYDQILVLRLAEVLATAAASDTRRAVGRNTAALQRAEEYIRAHAERHVDLAAMARHAGLSLRSLQILFRANHDCTIVQYVRRHRLALARARLEHGDPETTIAEIARLSGFSHLGHFTAAYKTAFGEPPGQTLRRARRVSP</sequence>
<organism evidence="5 6">
    <name type="scientific">Rhodoplanes tepidamans</name>
    <name type="common">Rhodoplanes cryptolactis</name>
    <dbReference type="NCBI Taxonomy" id="200616"/>
    <lineage>
        <taxon>Bacteria</taxon>
        <taxon>Pseudomonadati</taxon>
        <taxon>Pseudomonadota</taxon>
        <taxon>Alphaproteobacteria</taxon>
        <taxon>Hyphomicrobiales</taxon>
        <taxon>Nitrobacteraceae</taxon>
        <taxon>Rhodoplanes</taxon>
    </lineage>
</organism>
<gene>
    <name evidence="5" type="ORF">PQJ73_10935</name>
</gene>
<evidence type="ECO:0000259" key="4">
    <source>
        <dbReference type="PROSITE" id="PS01124"/>
    </source>
</evidence>
<keyword evidence="3" id="KW-0804">Transcription</keyword>
<evidence type="ECO:0000256" key="3">
    <source>
        <dbReference type="ARBA" id="ARBA00023163"/>
    </source>
</evidence>
<feature type="domain" description="HTH araC/xylS-type" evidence="4">
    <location>
        <begin position="221"/>
        <end position="321"/>
    </location>
</feature>
<dbReference type="InterPro" id="IPR018062">
    <property type="entry name" value="HTH_AraC-typ_CS"/>
</dbReference>
<keyword evidence="1" id="KW-0805">Transcription regulation</keyword>
<dbReference type="PANTHER" id="PTHR47893">
    <property type="entry name" value="REGULATORY PROTEIN PCHR"/>
    <property type="match status" value="1"/>
</dbReference>
<evidence type="ECO:0000313" key="5">
    <source>
        <dbReference type="EMBL" id="MDC7786195.1"/>
    </source>
</evidence>
<keyword evidence="6" id="KW-1185">Reference proteome</keyword>
<dbReference type="PROSITE" id="PS00041">
    <property type="entry name" value="HTH_ARAC_FAMILY_1"/>
    <property type="match status" value="1"/>
</dbReference>
<reference evidence="5" key="1">
    <citation type="journal article" date="2023" name="Microbiol Resour">
        <title>Genome Sequences of Rhodoplanes serenus and Two Thermotolerant Strains, Rhodoplanes tepidamans and 'Rhodoplanes cryptolactis,' Further Refine the Genus.</title>
        <authorList>
            <person name="Rayyan A.A."/>
            <person name="Kyndt J.A."/>
        </authorList>
    </citation>
    <scope>NUCLEOTIDE SEQUENCE</scope>
    <source>
        <strain evidence="5">DSM 9987</strain>
    </source>
</reference>
<dbReference type="InterPro" id="IPR053142">
    <property type="entry name" value="PchR_regulatory_protein"/>
</dbReference>
<dbReference type="SUPFAM" id="SSF46689">
    <property type="entry name" value="Homeodomain-like"/>
    <property type="match status" value="2"/>
</dbReference>
<dbReference type="InterPro" id="IPR009057">
    <property type="entry name" value="Homeodomain-like_sf"/>
</dbReference>
<dbReference type="PANTHER" id="PTHR47893:SF1">
    <property type="entry name" value="REGULATORY PROTEIN PCHR"/>
    <property type="match status" value="1"/>
</dbReference>
<dbReference type="EMBL" id="JAQQLI010000013">
    <property type="protein sequence ID" value="MDC7786195.1"/>
    <property type="molecule type" value="Genomic_DNA"/>
</dbReference>
<accession>A0ABT5J972</accession>
<dbReference type="RefSeq" id="WP_272777040.1">
    <property type="nucleotide sequence ID" value="NZ_JAQQLI010000013.1"/>
</dbReference>